<name>I4BI83_MYCCN</name>
<organism evidence="1 2">
    <name type="scientific">Mycolicibacterium chubuense (strain NBB4)</name>
    <name type="common">Mycobacterium chubuense</name>
    <dbReference type="NCBI Taxonomy" id="710421"/>
    <lineage>
        <taxon>Bacteria</taxon>
        <taxon>Bacillati</taxon>
        <taxon>Actinomycetota</taxon>
        <taxon>Actinomycetes</taxon>
        <taxon>Mycobacteriales</taxon>
        <taxon>Mycobacteriaceae</taxon>
        <taxon>Mycolicibacterium</taxon>
    </lineage>
</organism>
<dbReference type="HOGENOM" id="CLU_1433086_0_0_11"/>
<dbReference type="eggNOG" id="ENOG5031U8R">
    <property type="taxonomic scope" value="Bacteria"/>
</dbReference>
<proteinExistence type="predicted"/>
<evidence type="ECO:0000313" key="1">
    <source>
        <dbReference type="EMBL" id="AFM16990.1"/>
    </source>
</evidence>
<dbReference type="STRING" id="710421.Mycch_2207"/>
<dbReference type="Proteomes" id="UP000006057">
    <property type="component" value="Chromosome"/>
</dbReference>
<dbReference type="OrthoDB" id="4419617at2"/>
<dbReference type="EMBL" id="CP003053">
    <property type="protein sequence ID" value="AFM16990.1"/>
    <property type="molecule type" value="Genomic_DNA"/>
</dbReference>
<dbReference type="AlphaFoldDB" id="I4BI83"/>
<dbReference type="KEGG" id="mcb:Mycch_2207"/>
<gene>
    <name evidence="1" type="ordered locus">Mycch_2207</name>
</gene>
<sequence>MPDLVAIPNVELVRVGVHEISTGTWTVERADLTDAVEASRAGIVRDPVVKLGHSGMGDAAPALGRVTNLRVAQGGDLLLADFRDVPRSVAALMPKAWPQRSVEGLVNFTDTAGRTWRFVLTAVALLGAEMPGVDGLADVGALYGIDVAATRVVLAAHRGTSDCTRAVAVAAARRRRTHRLTTYPKG</sequence>
<dbReference type="PATRIC" id="fig|710421.3.peg.2207"/>
<keyword evidence="2" id="KW-1185">Reference proteome</keyword>
<evidence type="ECO:0000313" key="2">
    <source>
        <dbReference type="Proteomes" id="UP000006057"/>
    </source>
</evidence>
<accession>I4BI83</accession>
<dbReference type="RefSeq" id="WP_014815470.1">
    <property type="nucleotide sequence ID" value="NC_018027.1"/>
</dbReference>
<protein>
    <submittedName>
        <fullName evidence="1">Uncharacterized protein</fullName>
    </submittedName>
</protein>
<reference evidence="1 2" key="1">
    <citation type="submission" date="2012-06" db="EMBL/GenBank/DDBJ databases">
        <title>Complete sequence of chromosome of Mycobacterium chubuense NBB4.</title>
        <authorList>
            <consortium name="US DOE Joint Genome Institute"/>
            <person name="Lucas S."/>
            <person name="Han J."/>
            <person name="Lapidus A."/>
            <person name="Cheng J.-F."/>
            <person name="Goodwin L."/>
            <person name="Pitluck S."/>
            <person name="Peters L."/>
            <person name="Mikhailova N."/>
            <person name="Teshima H."/>
            <person name="Detter J.C."/>
            <person name="Han C."/>
            <person name="Tapia R."/>
            <person name="Land M."/>
            <person name="Hauser L."/>
            <person name="Kyrpides N."/>
            <person name="Ivanova N."/>
            <person name="Pagani I."/>
            <person name="Mattes T."/>
            <person name="Holmes A."/>
            <person name="Rutledge P."/>
            <person name="Paulsen I."/>
            <person name="Coleman N."/>
            <person name="Woyke T."/>
        </authorList>
    </citation>
    <scope>NUCLEOTIDE SEQUENCE [LARGE SCALE GENOMIC DNA]</scope>
    <source>
        <strain evidence="1 2">NBB4</strain>
    </source>
</reference>